<reference evidence="1" key="1">
    <citation type="submission" date="2024-07" db="EMBL/GenBank/DDBJ databases">
        <authorList>
            <person name="Kim Y.J."/>
            <person name="Jeong J.Y."/>
        </authorList>
    </citation>
    <scope>NUCLEOTIDE SEQUENCE</scope>
    <source>
        <strain evidence="1">GIHE-MW2</strain>
    </source>
</reference>
<gene>
    <name evidence="1" type="ORF">ABWT76_004678</name>
</gene>
<proteinExistence type="predicted"/>
<sequence length="60" mass="7027">MELLGLAFLVVYVGGAWKFWKGFRHTNFSQGKLRLTLMWPLLLATNKPYRQNFNKALKGR</sequence>
<evidence type="ECO:0000313" key="1">
    <source>
        <dbReference type="EMBL" id="XCM35960.1"/>
    </source>
</evidence>
<dbReference type="AlphaFoldDB" id="A0AAU8J9Z2"/>
<protein>
    <submittedName>
        <fullName evidence="1">Uncharacterized protein</fullName>
    </submittedName>
</protein>
<accession>A0AAU8J9Z2</accession>
<dbReference type="RefSeq" id="WP_054470014.1">
    <property type="nucleotide sequence ID" value="NZ_CP159837.1"/>
</dbReference>
<organism evidence="1">
    <name type="scientific">Planktothricoides raciborskii GIHE-MW2</name>
    <dbReference type="NCBI Taxonomy" id="2792601"/>
    <lineage>
        <taxon>Bacteria</taxon>
        <taxon>Bacillati</taxon>
        <taxon>Cyanobacteriota</taxon>
        <taxon>Cyanophyceae</taxon>
        <taxon>Oscillatoriophycideae</taxon>
        <taxon>Oscillatoriales</taxon>
        <taxon>Oscillatoriaceae</taxon>
        <taxon>Planktothricoides</taxon>
    </lineage>
</organism>
<dbReference type="EMBL" id="CP159837">
    <property type="protein sequence ID" value="XCM35960.1"/>
    <property type="molecule type" value="Genomic_DNA"/>
</dbReference>
<name>A0AAU8J9Z2_9CYAN</name>